<evidence type="ECO:0000313" key="2">
    <source>
        <dbReference type="EMBL" id="OYD15811.1"/>
    </source>
</evidence>
<feature type="chain" id="PRO_5012669473" description="Outer membrane protein beta-barrel domain-containing protein" evidence="1">
    <location>
        <begin position="17"/>
        <end position="228"/>
    </location>
</feature>
<name>A0A235BUC3_UNCW3</name>
<accession>A0A235BUC3</accession>
<reference evidence="2 3" key="1">
    <citation type="submission" date="2017-07" db="EMBL/GenBank/DDBJ databases">
        <title>Recovery of genomes from metagenomes via a dereplication, aggregation, and scoring strategy.</title>
        <authorList>
            <person name="Sieber C.M."/>
            <person name="Probst A.J."/>
            <person name="Sharrar A."/>
            <person name="Thomas B.C."/>
            <person name="Hess M."/>
            <person name="Tringe S.G."/>
            <person name="Banfield J.F."/>
        </authorList>
    </citation>
    <scope>NUCLEOTIDE SEQUENCE [LARGE SCALE GENOMIC DNA]</scope>
    <source>
        <strain evidence="2">JGI_Cruoil_03_51_56</strain>
    </source>
</reference>
<evidence type="ECO:0000256" key="1">
    <source>
        <dbReference type="SAM" id="SignalP"/>
    </source>
</evidence>
<dbReference type="AlphaFoldDB" id="A0A235BUC3"/>
<dbReference type="Proteomes" id="UP000215559">
    <property type="component" value="Unassembled WGS sequence"/>
</dbReference>
<organism evidence="2 3">
    <name type="scientific">candidate division WOR-3 bacterium JGI_Cruoil_03_51_56</name>
    <dbReference type="NCBI Taxonomy" id="1973747"/>
    <lineage>
        <taxon>Bacteria</taxon>
        <taxon>Bacteria division WOR-3</taxon>
    </lineage>
</organism>
<keyword evidence="1" id="KW-0732">Signal</keyword>
<comment type="caution">
    <text evidence="2">The sequence shown here is derived from an EMBL/GenBank/DDBJ whole genome shotgun (WGS) entry which is preliminary data.</text>
</comment>
<proteinExistence type="predicted"/>
<evidence type="ECO:0000313" key="3">
    <source>
        <dbReference type="Proteomes" id="UP000215559"/>
    </source>
</evidence>
<protein>
    <recommendedName>
        <fullName evidence="4">Outer membrane protein beta-barrel domain-containing protein</fullName>
    </recommendedName>
</protein>
<gene>
    <name evidence="2" type="ORF">CH330_04715</name>
</gene>
<sequence>MKFLIAVLAVFIPAQAVLYNIDQPVPLSLAHGEYYIGMRLWGKGGAMARVGVGLFDRLTFGASFGGDSLIGASDPEFYSRPEFFARGAIMTEQGYFPDLIVGFESQGYDHQFPGGDCEVFPKGGYVCLGKTVEVSRTYFQFGANYWRKANGFVVVNQLLPGAFEFIVEYDLGANDDRLELEGRGYLNTGMAWTFNEQLRFGIAVRDILGNRKTNQLNRVIDLSFHDLF</sequence>
<evidence type="ECO:0008006" key="4">
    <source>
        <dbReference type="Google" id="ProtNLM"/>
    </source>
</evidence>
<feature type="signal peptide" evidence="1">
    <location>
        <begin position="1"/>
        <end position="16"/>
    </location>
</feature>
<dbReference type="EMBL" id="NOZP01000083">
    <property type="protein sequence ID" value="OYD15811.1"/>
    <property type="molecule type" value="Genomic_DNA"/>
</dbReference>